<evidence type="ECO:0000313" key="1">
    <source>
        <dbReference type="EMBL" id="NOE19063.1"/>
    </source>
</evidence>
<dbReference type="EMBL" id="WVRA01000004">
    <property type="protein sequence ID" value="NOE19063.1"/>
    <property type="molecule type" value="Genomic_DNA"/>
</dbReference>
<gene>
    <name evidence="1" type="ORF">GS634_13110</name>
</gene>
<dbReference type="Gene3D" id="3.30.10.10">
    <property type="entry name" value="Trypsin Inhibitor V, subunit A"/>
    <property type="match status" value="1"/>
</dbReference>
<dbReference type="Pfam" id="PF11720">
    <property type="entry name" value="Inhibitor_I78"/>
    <property type="match status" value="1"/>
</dbReference>
<protein>
    <recommendedName>
        <fullName evidence="3">Peptidase inhibitor I78 family protein</fullName>
    </recommendedName>
</protein>
<organism evidence="1 2">
    <name type="scientific">Ruegeria atlantica</name>
    <dbReference type="NCBI Taxonomy" id="81569"/>
    <lineage>
        <taxon>Bacteria</taxon>
        <taxon>Pseudomonadati</taxon>
        <taxon>Pseudomonadota</taxon>
        <taxon>Alphaproteobacteria</taxon>
        <taxon>Rhodobacterales</taxon>
        <taxon>Roseobacteraceae</taxon>
        <taxon>Ruegeria</taxon>
    </lineage>
</organism>
<sequence>MHRFLPIFIFLAACADTSVPQDVATTSEDAPVDLAFCKGEPFAETVGQPVSTIQVDLPERSRVLGPDDIATQDYRIDRLNVYVNDAGVIQRLTCG</sequence>
<dbReference type="Proteomes" id="UP000597886">
    <property type="component" value="Unassembled WGS sequence"/>
</dbReference>
<dbReference type="RefSeq" id="WP_171330509.1">
    <property type="nucleotide sequence ID" value="NZ_WVRA01000004.1"/>
</dbReference>
<dbReference type="InterPro" id="IPR021719">
    <property type="entry name" value="Prot_inh_I78"/>
</dbReference>
<accession>A0AA91BUG5</accession>
<proteinExistence type="predicted"/>
<evidence type="ECO:0008006" key="3">
    <source>
        <dbReference type="Google" id="ProtNLM"/>
    </source>
</evidence>
<name>A0AA91BUG5_9RHOB</name>
<reference evidence="1" key="1">
    <citation type="submission" date="2019-12" db="EMBL/GenBank/DDBJ databases">
        <title>Ruegeria JWLKs population differentiation of coral mucus and skeleton niches.</title>
        <authorList>
            <person name="Luo D."/>
        </authorList>
    </citation>
    <scope>NUCLEOTIDE SEQUENCE</scope>
    <source>
        <strain evidence="1">HKCCD6181</strain>
    </source>
</reference>
<dbReference type="AlphaFoldDB" id="A0AA91BUG5"/>
<evidence type="ECO:0000313" key="2">
    <source>
        <dbReference type="Proteomes" id="UP000597886"/>
    </source>
</evidence>
<comment type="caution">
    <text evidence="1">The sequence shown here is derived from an EMBL/GenBank/DDBJ whole genome shotgun (WGS) entry which is preliminary data.</text>
</comment>